<feature type="compositionally biased region" description="Acidic residues" evidence="5">
    <location>
        <begin position="445"/>
        <end position="477"/>
    </location>
</feature>
<comment type="similarity">
    <text evidence="1">Belongs to the TRAFAC class translation factor GTPase superfamily. Classic translation factor GTPase family. EF-Tu/EF-1A subfamily.</text>
</comment>
<evidence type="ECO:0000256" key="2">
    <source>
        <dbReference type="ARBA" id="ARBA00013870"/>
    </source>
</evidence>
<dbReference type="PANTHER" id="PTHR23115">
    <property type="entry name" value="TRANSLATION FACTOR"/>
    <property type="match status" value="1"/>
</dbReference>
<evidence type="ECO:0000259" key="6">
    <source>
        <dbReference type="PROSITE" id="PS51722"/>
    </source>
</evidence>
<organism evidence="7 8">
    <name type="scientific">Aspergillus pseudocaelatus</name>
    <dbReference type="NCBI Taxonomy" id="1825620"/>
    <lineage>
        <taxon>Eukaryota</taxon>
        <taxon>Fungi</taxon>
        <taxon>Dikarya</taxon>
        <taxon>Ascomycota</taxon>
        <taxon>Pezizomycotina</taxon>
        <taxon>Eurotiomycetes</taxon>
        <taxon>Eurotiomycetidae</taxon>
        <taxon>Eurotiales</taxon>
        <taxon>Aspergillaceae</taxon>
        <taxon>Aspergillus</taxon>
        <taxon>Aspergillus subgen. Circumdati</taxon>
    </lineage>
</organism>
<keyword evidence="8" id="KW-1185">Reference proteome</keyword>
<protein>
    <recommendedName>
        <fullName evidence="2">Elongation factor 1-alpha</fullName>
    </recommendedName>
</protein>
<dbReference type="GO" id="GO:0003746">
    <property type="term" value="F:translation elongation factor activity"/>
    <property type="evidence" value="ECO:0007669"/>
    <property type="project" value="UniProtKB-KW"/>
</dbReference>
<dbReference type="SUPFAM" id="SSF52540">
    <property type="entry name" value="P-loop containing nucleoside triphosphate hydrolases"/>
    <property type="match status" value="1"/>
</dbReference>
<dbReference type="InterPro" id="IPR027417">
    <property type="entry name" value="P-loop_NTPase"/>
</dbReference>
<dbReference type="SUPFAM" id="SSF50447">
    <property type="entry name" value="Translation proteins"/>
    <property type="match status" value="1"/>
</dbReference>
<dbReference type="Pfam" id="PF00009">
    <property type="entry name" value="GTP_EFTU"/>
    <property type="match status" value="1"/>
</dbReference>
<dbReference type="Pfam" id="PF22594">
    <property type="entry name" value="GTP-eEF1A_C"/>
    <property type="match status" value="1"/>
</dbReference>
<name>A0ABQ6W5H4_9EURO</name>
<gene>
    <name evidence="7" type="ORF">BDV36DRAFT_300986</name>
</gene>
<dbReference type="PRINTS" id="PR00315">
    <property type="entry name" value="ELONGATNFCT"/>
</dbReference>
<dbReference type="Proteomes" id="UP000325395">
    <property type="component" value="Unassembled WGS sequence"/>
</dbReference>
<dbReference type="InterPro" id="IPR009000">
    <property type="entry name" value="Transl_B-barrel_sf"/>
</dbReference>
<proteinExistence type="inferred from homology"/>
<evidence type="ECO:0000313" key="7">
    <source>
        <dbReference type="EMBL" id="KAE8412361.1"/>
    </source>
</evidence>
<evidence type="ECO:0000256" key="1">
    <source>
        <dbReference type="ARBA" id="ARBA00007249"/>
    </source>
</evidence>
<keyword evidence="7" id="KW-0648">Protein biosynthesis</keyword>
<dbReference type="SUPFAM" id="SSF50465">
    <property type="entry name" value="EF-Tu/eEF-1alpha/eIF2-gamma C-terminal domain"/>
    <property type="match status" value="1"/>
</dbReference>
<keyword evidence="7" id="KW-0251">Elongation factor</keyword>
<dbReference type="CDD" id="cd03705">
    <property type="entry name" value="EF1_alpha_III"/>
    <property type="match status" value="1"/>
</dbReference>
<evidence type="ECO:0000256" key="5">
    <source>
        <dbReference type="SAM" id="MobiDB-lite"/>
    </source>
</evidence>
<keyword evidence="3" id="KW-0547">Nucleotide-binding</keyword>
<dbReference type="InterPro" id="IPR054696">
    <property type="entry name" value="GTP-eEF1A_C"/>
</dbReference>
<evidence type="ECO:0000256" key="3">
    <source>
        <dbReference type="ARBA" id="ARBA00022741"/>
    </source>
</evidence>
<keyword evidence="4" id="KW-0342">GTP-binding</keyword>
<evidence type="ECO:0000313" key="8">
    <source>
        <dbReference type="Proteomes" id="UP000325395"/>
    </source>
</evidence>
<evidence type="ECO:0000256" key="4">
    <source>
        <dbReference type="ARBA" id="ARBA00023134"/>
    </source>
</evidence>
<dbReference type="InterPro" id="IPR009001">
    <property type="entry name" value="Transl_elong_EF1A/Init_IF2_C"/>
</dbReference>
<dbReference type="PROSITE" id="PS51722">
    <property type="entry name" value="G_TR_2"/>
    <property type="match status" value="1"/>
</dbReference>
<dbReference type="Gene3D" id="3.40.50.300">
    <property type="entry name" value="P-loop containing nucleotide triphosphate hydrolases"/>
    <property type="match status" value="1"/>
</dbReference>
<feature type="domain" description="Tr-type G" evidence="6">
    <location>
        <begin position="5"/>
        <end position="239"/>
    </location>
</feature>
<dbReference type="EMBL" id="ML735838">
    <property type="protein sequence ID" value="KAE8412361.1"/>
    <property type="molecule type" value="Genomic_DNA"/>
</dbReference>
<feature type="region of interest" description="Disordered" evidence="5">
    <location>
        <begin position="441"/>
        <end position="477"/>
    </location>
</feature>
<dbReference type="Gene3D" id="2.40.30.10">
    <property type="entry name" value="Translation factors"/>
    <property type="match status" value="2"/>
</dbReference>
<dbReference type="CDD" id="cd01883">
    <property type="entry name" value="EF1_alpha"/>
    <property type="match status" value="1"/>
</dbReference>
<dbReference type="InterPro" id="IPR000795">
    <property type="entry name" value="T_Tr_GTP-bd_dom"/>
</dbReference>
<dbReference type="InterPro" id="IPR050100">
    <property type="entry name" value="TRAFAC_GTPase_members"/>
</dbReference>
<reference evidence="7 8" key="1">
    <citation type="submission" date="2019-04" db="EMBL/GenBank/DDBJ databases">
        <authorList>
            <consortium name="DOE Joint Genome Institute"/>
            <person name="Mondo S."/>
            <person name="Kjaerbolling I."/>
            <person name="Vesth T."/>
            <person name="Frisvad J.C."/>
            <person name="Nybo J.L."/>
            <person name="Theobald S."/>
            <person name="Kildgaard S."/>
            <person name="Isbrandt T."/>
            <person name="Kuo A."/>
            <person name="Sato A."/>
            <person name="Lyhne E.K."/>
            <person name="Kogle M.E."/>
            <person name="Wiebenga A."/>
            <person name="Kun R.S."/>
            <person name="Lubbers R.J."/>
            <person name="Makela M.R."/>
            <person name="Barry K."/>
            <person name="Chovatia M."/>
            <person name="Clum A."/>
            <person name="Daum C."/>
            <person name="Haridas S."/>
            <person name="He G."/>
            <person name="LaButti K."/>
            <person name="Lipzen A."/>
            <person name="Riley R."/>
            <person name="Salamov A."/>
            <person name="Simmons B.A."/>
            <person name="Magnuson J.K."/>
            <person name="Henrissat B."/>
            <person name="Mortensen U.H."/>
            <person name="Larsen T.O."/>
            <person name="Devries R.P."/>
            <person name="Grigoriev I.V."/>
            <person name="Machida M."/>
            <person name="Baker S.E."/>
            <person name="Andersen M.R."/>
            <person name="Cantor M.N."/>
            <person name="Hua S.X."/>
        </authorList>
    </citation>
    <scope>NUCLEOTIDE SEQUENCE [LARGE SCALE GENOMIC DNA]</scope>
    <source>
        <strain evidence="7 8">CBS 117616</strain>
    </source>
</reference>
<sequence>MPKEKPQITVVVIGHLDHGKSTTAGHLMYKCGAVTRNTIREYEQEAAGMGKASFKYAWVLDKLQAERERGITMDISLCKFETPKYIVTVIDAPGHRDYIKNTITGASQADCAILVISADTGAFETGVEKGGQTREHLLHAFTLGVRQLIVAVNKMDTTRWSEERFNEIIKETSGFAKKVGYNPKATTFVPISGLYGDNMLEESEYMPWFKGWTKENRGGVVKGKTLLDAIDALEPMPNSTATDKPLRLPIREVQETETDTVLTGRIVTGTIYPGMVLTIAPTDTVVNVEYIEIDDEEVNQGTAGEHVSVHITITEGEGEIRPGYVAGDIDNDPPASVASFNAQVIVLDYPDEISAGYIFTVHCHSFHIPCRFSEIMDKMDRRTGRSIEHSPSSIRTGEAALVQLVPTKPMCVEPYSKNPCLGRFVVRDMDGTVGVGVIKSVEFGTVEEDDEDDEDDEDNEDDDDDDDDDDDEEYYSD</sequence>
<accession>A0ABQ6W5H4</accession>